<feature type="transmembrane region" description="Helical" evidence="3">
    <location>
        <begin position="259"/>
        <end position="276"/>
    </location>
</feature>
<evidence type="ECO:0008006" key="6">
    <source>
        <dbReference type="Google" id="ProtNLM"/>
    </source>
</evidence>
<dbReference type="InterPro" id="IPR002666">
    <property type="entry name" value="Folate_carrier"/>
</dbReference>
<evidence type="ECO:0000256" key="2">
    <source>
        <dbReference type="SAM" id="MobiDB-lite"/>
    </source>
</evidence>
<keyword evidence="3" id="KW-0812">Transmembrane</keyword>
<feature type="region of interest" description="Disordered" evidence="2">
    <location>
        <begin position="1"/>
        <end position="22"/>
    </location>
</feature>
<protein>
    <recommendedName>
        <fullName evidence="6">Thiamine transporter 2</fullName>
    </recommendedName>
</protein>
<proteinExistence type="inferred from homology"/>
<comment type="caution">
    <text evidence="4">The sequence shown here is derived from an EMBL/GenBank/DDBJ whole genome shotgun (WGS) entry which is preliminary data.</text>
</comment>
<dbReference type="AlphaFoldDB" id="A0ABD3I7C3"/>
<feature type="transmembrane region" description="Helical" evidence="3">
    <location>
        <begin position="296"/>
        <end position="316"/>
    </location>
</feature>
<feature type="transmembrane region" description="Helical" evidence="3">
    <location>
        <begin position="382"/>
        <end position="408"/>
    </location>
</feature>
<organism evidence="4 5">
    <name type="scientific">Riccia sorocarpa</name>
    <dbReference type="NCBI Taxonomy" id="122646"/>
    <lineage>
        <taxon>Eukaryota</taxon>
        <taxon>Viridiplantae</taxon>
        <taxon>Streptophyta</taxon>
        <taxon>Embryophyta</taxon>
        <taxon>Marchantiophyta</taxon>
        <taxon>Marchantiopsida</taxon>
        <taxon>Marchantiidae</taxon>
        <taxon>Marchantiales</taxon>
        <taxon>Ricciaceae</taxon>
        <taxon>Riccia</taxon>
    </lineage>
</organism>
<dbReference type="SUPFAM" id="SSF103473">
    <property type="entry name" value="MFS general substrate transporter"/>
    <property type="match status" value="1"/>
</dbReference>
<gene>
    <name evidence="4" type="ORF">R1sor_016956</name>
</gene>
<evidence type="ECO:0000256" key="1">
    <source>
        <dbReference type="ARBA" id="ARBA00005773"/>
    </source>
</evidence>
<dbReference type="EMBL" id="JBJQOH010000001">
    <property type="protein sequence ID" value="KAL3698934.1"/>
    <property type="molecule type" value="Genomic_DNA"/>
</dbReference>
<dbReference type="InterPro" id="IPR036259">
    <property type="entry name" value="MFS_trans_sf"/>
</dbReference>
<feature type="transmembrane region" description="Helical" evidence="3">
    <location>
        <begin position="143"/>
        <end position="163"/>
    </location>
</feature>
<sequence length="447" mass="48753">MQLVKVQHGDVGDDPPLLGEEGNNVHSSKDKFTGEASTSAASYSALPLLFILVIYTLCLQFQPSEPYLVPYLTRVKLFSNHQVNIDIFPVGVYATLLFTVLAAPACHFFSYRAVIIMGTFAKLATFSILFSCQSLFVMQMTQVTYGIGAAADLVFSSFIFLLVPEKDYQTMTSYTQASSLVSYMLAAELGQRLVDHGTSLVTLLQISILLVALACLISFFLPREEAKGQDWGLLTPELDPLQHQGLLEKVQETWRGGNLRLLSFWWVFGTAGFAMIPNYGTSLFDDIDSVANTNGHVLAASQGLACIGALGASYIADVAAQGGGLVFTTGSFFVGSLCILMAWSHTLLVIYPLYVASIGINQLLLCLVYVQAAKSLSNQQFILLFSLNAVVGLLVQSGIQGLIVLLELSITEQFYAFGVYCIAVGVMFWILCYRNYLKTGTIRLVSV</sequence>
<evidence type="ECO:0000256" key="3">
    <source>
        <dbReference type="SAM" id="Phobius"/>
    </source>
</evidence>
<comment type="similarity">
    <text evidence="1">Belongs to the reduced folate carrier (RFC) transporter (TC 2.A.48) family.</text>
</comment>
<dbReference type="Pfam" id="PF01770">
    <property type="entry name" value="Folate_carrier"/>
    <property type="match status" value="2"/>
</dbReference>
<dbReference type="Proteomes" id="UP001633002">
    <property type="component" value="Unassembled WGS sequence"/>
</dbReference>
<feature type="transmembrane region" description="Helical" evidence="3">
    <location>
        <begin position="323"/>
        <end position="343"/>
    </location>
</feature>
<feature type="transmembrane region" description="Helical" evidence="3">
    <location>
        <begin position="414"/>
        <end position="433"/>
    </location>
</feature>
<reference evidence="4 5" key="1">
    <citation type="submission" date="2024-09" db="EMBL/GenBank/DDBJ databases">
        <title>Chromosome-scale assembly of Riccia sorocarpa.</title>
        <authorList>
            <person name="Paukszto L."/>
        </authorList>
    </citation>
    <scope>NUCLEOTIDE SEQUENCE [LARGE SCALE GENOMIC DNA]</scope>
    <source>
        <strain evidence="4">LP-2024</strain>
        <tissue evidence="4">Aerial parts of the thallus</tissue>
    </source>
</reference>
<keyword evidence="3" id="KW-1133">Transmembrane helix</keyword>
<feature type="transmembrane region" description="Helical" evidence="3">
    <location>
        <begin position="349"/>
        <end position="370"/>
    </location>
</feature>
<feature type="transmembrane region" description="Helical" evidence="3">
    <location>
        <begin position="109"/>
        <end position="131"/>
    </location>
</feature>
<accession>A0ABD3I7C3</accession>
<feature type="transmembrane region" description="Helical" evidence="3">
    <location>
        <begin position="40"/>
        <end position="62"/>
    </location>
</feature>
<evidence type="ECO:0000313" key="5">
    <source>
        <dbReference type="Proteomes" id="UP001633002"/>
    </source>
</evidence>
<feature type="transmembrane region" description="Helical" evidence="3">
    <location>
        <begin position="83"/>
        <end position="103"/>
    </location>
</feature>
<keyword evidence="5" id="KW-1185">Reference proteome</keyword>
<evidence type="ECO:0000313" key="4">
    <source>
        <dbReference type="EMBL" id="KAL3698934.1"/>
    </source>
</evidence>
<name>A0ABD3I7C3_9MARC</name>
<dbReference type="PANTHER" id="PTHR10686:SF18">
    <property type="entry name" value="IP11787P-RELATED"/>
    <property type="match status" value="1"/>
</dbReference>
<dbReference type="PANTHER" id="PTHR10686">
    <property type="entry name" value="FOLATE TRANSPORTER"/>
    <property type="match status" value="1"/>
</dbReference>
<dbReference type="Gene3D" id="1.20.1250.20">
    <property type="entry name" value="MFS general substrate transporter like domains"/>
    <property type="match status" value="1"/>
</dbReference>
<feature type="transmembrane region" description="Helical" evidence="3">
    <location>
        <begin position="200"/>
        <end position="221"/>
    </location>
</feature>
<keyword evidence="3" id="KW-0472">Membrane</keyword>